<dbReference type="Proteomes" id="UP000606786">
    <property type="component" value="Unassembled WGS sequence"/>
</dbReference>
<feature type="compositionally biased region" description="Polar residues" evidence="1">
    <location>
        <begin position="91"/>
        <end position="114"/>
    </location>
</feature>
<gene>
    <name evidence="2" type="ORF">CCAP1982_LOCUS13142</name>
</gene>
<name>A0A811UZU2_CERCA</name>
<organism evidence="2 3">
    <name type="scientific">Ceratitis capitata</name>
    <name type="common">Mediterranean fruit fly</name>
    <name type="synonym">Tephritis capitata</name>
    <dbReference type="NCBI Taxonomy" id="7213"/>
    <lineage>
        <taxon>Eukaryota</taxon>
        <taxon>Metazoa</taxon>
        <taxon>Ecdysozoa</taxon>
        <taxon>Arthropoda</taxon>
        <taxon>Hexapoda</taxon>
        <taxon>Insecta</taxon>
        <taxon>Pterygota</taxon>
        <taxon>Neoptera</taxon>
        <taxon>Endopterygota</taxon>
        <taxon>Diptera</taxon>
        <taxon>Brachycera</taxon>
        <taxon>Muscomorpha</taxon>
        <taxon>Tephritoidea</taxon>
        <taxon>Tephritidae</taxon>
        <taxon>Ceratitis</taxon>
        <taxon>Ceratitis</taxon>
    </lineage>
</organism>
<feature type="compositionally biased region" description="Basic and acidic residues" evidence="1">
    <location>
        <begin position="24"/>
        <end position="37"/>
    </location>
</feature>
<reference evidence="2" key="1">
    <citation type="submission" date="2020-11" db="EMBL/GenBank/DDBJ databases">
        <authorList>
            <person name="Whitehead M."/>
        </authorList>
    </citation>
    <scope>NUCLEOTIDE SEQUENCE</scope>
    <source>
        <strain evidence="2">EGII</strain>
    </source>
</reference>
<sequence>MRRSQRLHNKYVETDKVLLCMDKKNSLLSEDRKRELENQNQEEESVENGSDKHETCLAQLPTGANESRSIVVTSNTQQKNFKKGKERKVSNNENDSISTQPQTEGRTTMRSSIPTAAKRGRKRLSILTRNNRKCKRNCLVTATNSGEIKPPIIPIDNYLNPLRNPLLQPGANIQNTDFSYYNPNFPRMNTIANNNSLLPQVYPTHFANQNYTVANGLNHLQQLPTVPAWDVNAQPEIHFPTPELSEPFDFDSSTSTLSLPESLREVFGCDDIRDVLKLDKVVYRMRLLHLQTLAFVLNIEYDYLHDLIEKIMKLDTETLKKVILAFQPDHI</sequence>
<evidence type="ECO:0000313" key="3">
    <source>
        <dbReference type="Proteomes" id="UP000606786"/>
    </source>
</evidence>
<feature type="region of interest" description="Disordered" evidence="1">
    <location>
        <begin position="24"/>
        <end position="117"/>
    </location>
</feature>
<dbReference type="OrthoDB" id="8070074at2759"/>
<accession>A0A811UZU2</accession>
<proteinExistence type="predicted"/>
<evidence type="ECO:0000313" key="2">
    <source>
        <dbReference type="EMBL" id="CAD7004749.1"/>
    </source>
</evidence>
<protein>
    <submittedName>
        <fullName evidence="2">(Mediterranean fruit fly) hypothetical protein</fullName>
    </submittedName>
</protein>
<comment type="caution">
    <text evidence="2">The sequence shown here is derived from an EMBL/GenBank/DDBJ whole genome shotgun (WGS) entry which is preliminary data.</text>
</comment>
<keyword evidence="3" id="KW-1185">Reference proteome</keyword>
<evidence type="ECO:0000256" key="1">
    <source>
        <dbReference type="SAM" id="MobiDB-lite"/>
    </source>
</evidence>
<dbReference type="AlphaFoldDB" id="A0A811UZU2"/>
<feature type="compositionally biased region" description="Polar residues" evidence="1">
    <location>
        <begin position="62"/>
        <end position="79"/>
    </location>
</feature>
<dbReference type="EMBL" id="CAJHJT010000034">
    <property type="protein sequence ID" value="CAD7004749.1"/>
    <property type="molecule type" value="Genomic_DNA"/>
</dbReference>